<dbReference type="InterPro" id="IPR000064">
    <property type="entry name" value="NLP_P60_dom"/>
</dbReference>
<name>A0A1X0WHB3_9GAMM</name>
<dbReference type="GeneID" id="93564966"/>
<dbReference type="EMBL" id="MRWE01000009">
    <property type="protein sequence ID" value="ORJ26186.1"/>
    <property type="molecule type" value="Genomic_DNA"/>
</dbReference>
<proteinExistence type="inferred from homology"/>
<evidence type="ECO:0000313" key="12">
    <source>
        <dbReference type="Proteomes" id="UP000192536"/>
    </source>
</evidence>
<dbReference type="SUPFAM" id="SSF54001">
    <property type="entry name" value="Cysteine proteinases"/>
    <property type="match status" value="1"/>
</dbReference>
<dbReference type="GO" id="GO:0016020">
    <property type="term" value="C:membrane"/>
    <property type="evidence" value="ECO:0007669"/>
    <property type="project" value="UniProtKB-SubCell"/>
</dbReference>
<organism evidence="11 12">
    <name type="scientific">Rouxiella badensis</name>
    <dbReference type="NCBI Taxonomy" id="1646377"/>
    <lineage>
        <taxon>Bacteria</taxon>
        <taxon>Pseudomonadati</taxon>
        <taxon>Pseudomonadota</taxon>
        <taxon>Gammaproteobacteria</taxon>
        <taxon>Enterobacterales</taxon>
        <taxon>Yersiniaceae</taxon>
        <taxon>Rouxiella</taxon>
    </lineage>
</organism>
<evidence type="ECO:0000313" key="11">
    <source>
        <dbReference type="EMBL" id="ORJ26186.1"/>
    </source>
</evidence>
<evidence type="ECO:0000259" key="10">
    <source>
        <dbReference type="PROSITE" id="PS51935"/>
    </source>
</evidence>
<dbReference type="PANTHER" id="PTHR47360:SF3">
    <property type="entry name" value="MUREIN DD-ENDOPEPTIDASE MEPS_MUREIN LD-CARBOXYPEPTIDASE"/>
    <property type="match status" value="1"/>
</dbReference>
<dbReference type="GO" id="GO:0004180">
    <property type="term" value="F:carboxypeptidase activity"/>
    <property type="evidence" value="ECO:0007669"/>
    <property type="project" value="UniProtKB-KW"/>
</dbReference>
<evidence type="ECO:0000256" key="5">
    <source>
        <dbReference type="ARBA" id="ARBA00022801"/>
    </source>
</evidence>
<dbReference type="AlphaFoldDB" id="A0A1X0WHB3"/>
<protein>
    <submittedName>
        <fullName evidence="11">Bifunctional murein DD-endopeptidase/murein LD-carboxypeptidase</fullName>
    </submittedName>
</protein>
<keyword evidence="7" id="KW-0472">Membrane</keyword>
<accession>A0A1X0WHB3</accession>
<dbReference type="GO" id="GO:0008234">
    <property type="term" value="F:cysteine-type peptidase activity"/>
    <property type="evidence" value="ECO:0007669"/>
    <property type="project" value="UniProtKB-KW"/>
</dbReference>
<keyword evidence="8" id="KW-0564">Palmitate</keyword>
<evidence type="ECO:0000256" key="2">
    <source>
        <dbReference type="ARBA" id="ARBA00007074"/>
    </source>
</evidence>
<feature type="domain" description="NlpC/P60" evidence="10">
    <location>
        <begin position="67"/>
        <end position="188"/>
    </location>
</feature>
<dbReference type="PANTHER" id="PTHR47360">
    <property type="entry name" value="MUREIN DD-ENDOPEPTIDASE MEPS/MUREIN LD-CARBOXYPEPTIDASE"/>
    <property type="match status" value="1"/>
</dbReference>
<evidence type="ECO:0000256" key="1">
    <source>
        <dbReference type="ARBA" id="ARBA00004635"/>
    </source>
</evidence>
<keyword evidence="6" id="KW-0788">Thiol protease</keyword>
<keyword evidence="9" id="KW-0449">Lipoprotein</keyword>
<dbReference type="Pfam" id="PF00877">
    <property type="entry name" value="NLPC_P60"/>
    <property type="match status" value="1"/>
</dbReference>
<evidence type="ECO:0000256" key="4">
    <source>
        <dbReference type="ARBA" id="ARBA00022729"/>
    </source>
</evidence>
<evidence type="ECO:0000256" key="9">
    <source>
        <dbReference type="ARBA" id="ARBA00023288"/>
    </source>
</evidence>
<sequence length="206" mass="23004">MVKSQPFLRYVMRAIPAIGAAILLSACSGIHSSNTENAQTEMHAVKDKDGLLLQASQDEFEAMVRNVDIKSKIMDQYADWKGVRYRLGGDSKRGIDCSAFVQLTFREQFGMDLPRSTYEQEDMGKKIQRNKLRPGDLVLFRAGSTGRHVGIYLGNDQFVHASTSNGVMISSLSEAYWTKRYREARRVLTGARPSSNTGTLTTAMLQ</sequence>
<evidence type="ECO:0000256" key="7">
    <source>
        <dbReference type="ARBA" id="ARBA00023136"/>
    </source>
</evidence>
<reference evidence="11 12" key="1">
    <citation type="journal article" date="2017" name="Int. J. Syst. Evol. Microbiol.">
        <title>Rouxiella badensis sp. nov. and Rouxiella silvae sp. nov. isolated from peat bog soil in Germany and emendation of the genus description.</title>
        <authorList>
            <person name="Le Fleche-Mateos A."/>
            <person name="Kugler J.H."/>
            <person name="Hansen S.H."/>
            <person name="Syldatk C."/>
            <person name="Hausmann R."/>
            <person name="Lomprez F."/>
            <person name="Vandenbogaert M."/>
            <person name="Manuguerra J.C."/>
            <person name="Grimont P.A."/>
        </authorList>
    </citation>
    <scope>NUCLEOTIDE SEQUENCE [LARGE SCALE GENOMIC DNA]</scope>
    <source>
        <strain evidence="11 12">DSM 100043</strain>
    </source>
</reference>
<comment type="subcellular location">
    <subcellularLocation>
        <location evidence="1">Membrane</location>
        <topology evidence="1">Lipid-anchor</topology>
    </subcellularLocation>
</comment>
<dbReference type="InterPro" id="IPR038765">
    <property type="entry name" value="Papain-like_cys_pep_sf"/>
</dbReference>
<comment type="similarity">
    <text evidence="2">Belongs to the peptidase C40 family.</text>
</comment>
<dbReference type="PROSITE" id="PS51257">
    <property type="entry name" value="PROKAR_LIPOPROTEIN"/>
    <property type="match status" value="1"/>
</dbReference>
<keyword evidence="11" id="KW-0121">Carboxypeptidase</keyword>
<dbReference type="Gene3D" id="3.90.1720.10">
    <property type="entry name" value="endopeptidase domain like (from Nostoc punctiforme)"/>
    <property type="match status" value="1"/>
</dbReference>
<dbReference type="PROSITE" id="PS51935">
    <property type="entry name" value="NLPC_P60"/>
    <property type="match status" value="1"/>
</dbReference>
<keyword evidence="12" id="KW-1185">Reference proteome</keyword>
<dbReference type="RefSeq" id="WP_051040078.1">
    <property type="nucleotide sequence ID" value="NZ_CAUQAZ010000008.1"/>
</dbReference>
<evidence type="ECO:0000256" key="6">
    <source>
        <dbReference type="ARBA" id="ARBA00022807"/>
    </source>
</evidence>
<dbReference type="GO" id="GO:0006508">
    <property type="term" value="P:proteolysis"/>
    <property type="evidence" value="ECO:0007669"/>
    <property type="project" value="UniProtKB-KW"/>
</dbReference>
<keyword evidence="4" id="KW-0732">Signal</keyword>
<dbReference type="InterPro" id="IPR052062">
    <property type="entry name" value="Murein_DD/LD_carboxypeptidase"/>
</dbReference>
<dbReference type="Proteomes" id="UP000192536">
    <property type="component" value="Unassembled WGS sequence"/>
</dbReference>
<keyword evidence="5" id="KW-0378">Hydrolase</keyword>
<gene>
    <name evidence="11" type="ORF">BS640_07590</name>
</gene>
<comment type="caution">
    <text evidence="11">The sequence shown here is derived from an EMBL/GenBank/DDBJ whole genome shotgun (WGS) entry which is preliminary data.</text>
</comment>
<dbReference type="NCBIfam" id="NF008096">
    <property type="entry name" value="PRK10838.1"/>
    <property type="match status" value="1"/>
</dbReference>
<evidence type="ECO:0000256" key="8">
    <source>
        <dbReference type="ARBA" id="ARBA00023139"/>
    </source>
</evidence>
<evidence type="ECO:0000256" key="3">
    <source>
        <dbReference type="ARBA" id="ARBA00022670"/>
    </source>
</evidence>
<keyword evidence="3" id="KW-0645">Protease</keyword>
<dbReference type="STRING" id="1646377.BS640_07590"/>